<dbReference type="STRING" id="930117.SAMN05216225_102122"/>
<name>A0A1M5I2P5_9BACI</name>
<feature type="transmembrane region" description="Helical" evidence="1">
    <location>
        <begin position="375"/>
        <end position="398"/>
    </location>
</feature>
<proteinExistence type="predicted"/>
<protein>
    <submittedName>
        <fullName evidence="2">Uncharacterized protein</fullName>
    </submittedName>
</protein>
<dbReference type="OrthoDB" id="2827525at2"/>
<organism evidence="2 3">
    <name type="scientific">Ornithinibacillus halophilus</name>
    <dbReference type="NCBI Taxonomy" id="930117"/>
    <lineage>
        <taxon>Bacteria</taxon>
        <taxon>Bacillati</taxon>
        <taxon>Bacillota</taxon>
        <taxon>Bacilli</taxon>
        <taxon>Bacillales</taxon>
        <taxon>Bacillaceae</taxon>
        <taxon>Ornithinibacillus</taxon>
    </lineage>
</organism>
<feature type="transmembrane region" description="Helical" evidence="1">
    <location>
        <begin position="75"/>
        <end position="94"/>
    </location>
</feature>
<feature type="transmembrane region" description="Helical" evidence="1">
    <location>
        <begin position="278"/>
        <end position="303"/>
    </location>
</feature>
<keyword evidence="1" id="KW-0472">Membrane</keyword>
<feature type="transmembrane region" description="Helical" evidence="1">
    <location>
        <begin position="343"/>
        <end position="363"/>
    </location>
</feature>
<dbReference type="RefSeq" id="WP_072890469.1">
    <property type="nucleotide sequence ID" value="NZ_FQVW01000021.1"/>
</dbReference>
<feature type="transmembrane region" description="Helical" evidence="1">
    <location>
        <begin position="45"/>
        <end position="63"/>
    </location>
</feature>
<keyword evidence="1" id="KW-1133">Transmembrane helix</keyword>
<dbReference type="Proteomes" id="UP000183988">
    <property type="component" value="Unassembled WGS sequence"/>
</dbReference>
<feature type="transmembrane region" description="Helical" evidence="1">
    <location>
        <begin position="181"/>
        <end position="197"/>
    </location>
</feature>
<dbReference type="EMBL" id="FQVW01000021">
    <property type="protein sequence ID" value="SHG22535.1"/>
    <property type="molecule type" value="Genomic_DNA"/>
</dbReference>
<feature type="transmembrane region" description="Helical" evidence="1">
    <location>
        <begin position="140"/>
        <end position="161"/>
    </location>
</feature>
<feature type="transmembrane region" description="Helical" evidence="1">
    <location>
        <begin position="309"/>
        <end position="331"/>
    </location>
</feature>
<evidence type="ECO:0000313" key="3">
    <source>
        <dbReference type="Proteomes" id="UP000183988"/>
    </source>
</evidence>
<sequence length="403" mass="46532">MPRVFIHFTFFFFIITALSGVWMRYFPFNSNTSIPYENVLHGHSHLALLGWTFLGAFVIFLSINWKKIRAKKQAIVIVVSLFITSLVMFIAFFYQGYAVFSIVMSTLHIFVEYWTAVFIYKQLKTQNDYNLHSLYIKGALVVLIISSIGPYALGFISANGLKEHAIFDMAIYFYLHFQYNGWLYLLLVGTFLMILHYKNITISQPLLKISFWIYFISLFPGYFTNVQWANIGPTGEVLAAFGSIGQWIAVVLLLYAVKGLWREVTQYFSNTTKAMLWITLFLLIIKSTMELGLIIPSLATLVYETRTVIIGYLHLTLLGFISMFILTQYLMTNLLKNSMMSKVGLIVFFIGFMLNEMLLFIQTLLDWLNLAMIPYYFHLLLIASGILLLSIVVLWVSYSEKND</sequence>
<accession>A0A1M5I2P5</accession>
<gene>
    <name evidence="2" type="ORF">SAMN05216225_102122</name>
</gene>
<feature type="transmembrane region" description="Helical" evidence="1">
    <location>
        <begin position="5"/>
        <end position="25"/>
    </location>
</feature>
<feature type="transmembrane region" description="Helical" evidence="1">
    <location>
        <begin position="237"/>
        <end position="257"/>
    </location>
</feature>
<evidence type="ECO:0000256" key="1">
    <source>
        <dbReference type="SAM" id="Phobius"/>
    </source>
</evidence>
<feature type="transmembrane region" description="Helical" evidence="1">
    <location>
        <begin position="100"/>
        <end position="120"/>
    </location>
</feature>
<feature type="transmembrane region" description="Helical" evidence="1">
    <location>
        <begin position="209"/>
        <end position="231"/>
    </location>
</feature>
<keyword evidence="3" id="KW-1185">Reference proteome</keyword>
<keyword evidence="1" id="KW-0812">Transmembrane</keyword>
<evidence type="ECO:0000313" key="2">
    <source>
        <dbReference type="EMBL" id="SHG22535.1"/>
    </source>
</evidence>
<dbReference type="AlphaFoldDB" id="A0A1M5I2P5"/>
<reference evidence="2 3" key="1">
    <citation type="submission" date="2016-11" db="EMBL/GenBank/DDBJ databases">
        <authorList>
            <person name="Jaros S."/>
            <person name="Januszkiewicz K."/>
            <person name="Wedrychowicz H."/>
        </authorList>
    </citation>
    <scope>NUCLEOTIDE SEQUENCE [LARGE SCALE GENOMIC DNA]</scope>
    <source>
        <strain evidence="2 3">IBRC-M 10683</strain>
    </source>
</reference>